<dbReference type="Proteomes" id="UP000233720">
    <property type="component" value="Unassembled WGS sequence"/>
</dbReference>
<gene>
    <name evidence="1" type="ORF">XpruCFBP8353_09955</name>
    <name evidence="2" type="ORF">XpruCFBP8354_09955</name>
</gene>
<dbReference type="RefSeq" id="WP_029819656.1">
    <property type="nucleotide sequence ID" value="NZ_PHKV01000002.1"/>
</dbReference>
<dbReference type="OrthoDB" id="7068918at2"/>
<comment type="caution">
    <text evidence="1">The sequence shown here is derived from an EMBL/GenBank/DDBJ whole genome shotgun (WGS) entry which is preliminary data.</text>
</comment>
<accession>A0A2N3RLY2</accession>
<dbReference type="GeneID" id="63991709"/>
<dbReference type="AlphaFoldDB" id="A0A2N3RLY2"/>
<evidence type="ECO:0000313" key="1">
    <source>
        <dbReference type="EMBL" id="PKV13506.1"/>
    </source>
</evidence>
<sequence>MDTDRASAAKSYQEIANLTLGGYQLIEALLKTYLRNYFSIAKHRLGIDLHFGFTGSDYDNAALGTLLKVFAKTCSDSQLVKDLQAEIPHRDHVAHQASLVMFRRQPCSSEELQALSEELSIRSGSISSLLTRVNNVHDLLLAPYRGKLGLGA</sequence>
<dbReference type="EMBL" id="PHKW01000002">
    <property type="protein sequence ID" value="PKV17781.1"/>
    <property type="molecule type" value="Genomic_DNA"/>
</dbReference>
<evidence type="ECO:0000313" key="3">
    <source>
        <dbReference type="Proteomes" id="UP000233720"/>
    </source>
</evidence>
<dbReference type="EMBL" id="PHKV01000002">
    <property type="protein sequence ID" value="PKV13506.1"/>
    <property type="molecule type" value="Genomic_DNA"/>
</dbReference>
<evidence type="ECO:0000313" key="2">
    <source>
        <dbReference type="EMBL" id="PKV17781.1"/>
    </source>
</evidence>
<organism evidence="1 3">
    <name type="scientific">Xanthomonas prunicola</name>
    <dbReference type="NCBI Taxonomy" id="2053930"/>
    <lineage>
        <taxon>Bacteria</taxon>
        <taxon>Pseudomonadati</taxon>
        <taxon>Pseudomonadota</taxon>
        <taxon>Gammaproteobacteria</taxon>
        <taxon>Lysobacterales</taxon>
        <taxon>Lysobacteraceae</taxon>
        <taxon>Xanthomonas</taxon>
    </lineage>
</organism>
<proteinExistence type="predicted"/>
<keyword evidence="4" id="KW-1185">Reference proteome</keyword>
<protein>
    <submittedName>
        <fullName evidence="1">Uncharacterized protein</fullName>
    </submittedName>
</protein>
<evidence type="ECO:0000313" key="4">
    <source>
        <dbReference type="Proteomes" id="UP000233748"/>
    </source>
</evidence>
<dbReference type="Proteomes" id="UP000233748">
    <property type="component" value="Unassembled WGS sequence"/>
</dbReference>
<reference evidence="3 4" key="1">
    <citation type="submission" date="2017-11" db="EMBL/GenBank/DDBJ databases">
        <title>Xanthomonas prunicola sp. nov., a novel pathogen that affects nectarine (Prunus persica var. nectarine) trees.</title>
        <authorList>
            <person name="Lopez M."/>
            <person name="Lopez-Soriano P."/>
            <person name="Garita-Cambronero J."/>
            <person name="Beltran C."/>
            <person name="Taghouti G."/>
            <person name="Portier P."/>
            <person name="Cubero J."/>
            <person name="Fischer-Le Saux M."/>
            <person name="Marco-Noales E."/>
        </authorList>
    </citation>
    <scope>NUCLEOTIDE SEQUENCE [LARGE SCALE GENOMIC DNA]</scope>
    <source>
        <strain evidence="1 3">CFBP8353</strain>
        <strain evidence="2 4">CFBP8354</strain>
    </source>
</reference>
<name>A0A2N3RLY2_9XANT</name>